<gene>
    <name evidence="5" type="ORF">BX592_118110</name>
</gene>
<dbReference type="GO" id="GO:0003677">
    <property type="term" value="F:DNA binding"/>
    <property type="evidence" value="ECO:0007669"/>
    <property type="project" value="UniProtKB-KW"/>
</dbReference>
<evidence type="ECO:0000256" key="2">
    <source>
        <dbReference type="ARBA" id="ARBA00023125"/>
    </source>
</evidence>
<dbReference type="EMBL" id="SORE01000018">
    <property type="protein sequence ID" value="TDY43315.1"/>
    <property type="molecule type" value="Genomic_DNA"/>
</dbReference>
<dbReference type="AlphaFoldDB" id="A0A4V3HE14"/>
<name>A0A4V3HE14_9BURK</name>
<dbReference type="Pfam" id="PF09278">
    <property type="entry name" value="MerR-DNA-bind"/>
    <property type="match status" value="1"/>
</dbReference>
<feature type="domain" description="HTH merR-type" evidence="4">
    <location>
        <begin position="4"/>
        <end position="73"/>
    </location>
</feature>
<dbReference type="PROSITE" id="PS50937">
    <property type="entry name" value="HTH_MERR_2"/>
    <property type="match status" value="1"/>
</dbReference>
<comment type="caution">
    <text evidence="5">The sequence shown here is derived from an EMBL/GenBank/DDBJ whole genome shotgun (WGS) entry which is preliminary data.</text>
</comment>
<evidence type="ECO:0000256" key="3">
    <source>
        <dbReference type="ARBA" id="ARBA00023163"/>
    </source>
</evidence>
<dbReference type="PANTHER" id="PTHR30204">
    <property type="entry name" value="REDOX-CYCLING DRUG-SENSING TRANSCRIPTIONAL ACTIVATOR SOXR"/>
    <property type="match status" value="1"/>
</dbReference>
<dbReference type="Proteomes" id="UP000295509">
    <property type="component" value="Unassembled WGS sequence"/>
</dbReference>
<proteinExistence type="predicted"/>
<dbReference type="Gene3D" id="1.10.1660.10">
    <property type="match status" value="1"/>
</dbReference>
<organism evidence="5 6">
    <name type="scientific">Paraburkholderia rhizosphaerae</name>
    <dbReference type="NCBI Taxonomy" id="480658"/>
    <lineage>
        <taxon>Bacteria</taxon>
        <taxon>Pseudomonadati</taxon>
        <taxon>Pseudomonadota</taxon>
        <taxon>Betaproteobacteria</taxon>
        <taxon>Burkholderiales</taxon>
        <taxon>Burkholderiaceae</taxon>
        <taxon>Paraburkholderia</taxon>
    </lineage>
</organism>
<evidence type="ECO:0000313" key="6">
    <source>
        <dbReference type="Proteomes" id="UP000295509"/>
    </source>
</evidence>
<dbReference type="InterPro" id="IPR047057">
    <property type="entry name" value="MerR_fam"/>
</dbReference>
<evidence type="ECO:0000313" key="5">
    <source>
        <dbReference type="EMBL" id="TDY43315.1"/>
    </source>
</evidence>
<protein>
    <submittedName>
        <fullName evidence="5">DNA-binding transcriptional MerR regulator</fullName>
    </submittedName>
</protein>
<reference evidence="5 6" key="1">
    <citation type="submission" date="2019-03" db="EMBL/GenBank/DDBJ databases">
        <title>Genomic Encyclopedia of Type Strains, Phase III (KMG-III): the genomes of soil and plant-associated and newly described type strains.</title>
        <authorList>
            <person name="Whitman W."/>
        </authorList>
    </citation>
    <scope>NUCLEOTIDE SEQUENCE [LARGE SCALE GENOMIC DNA]</scope>
    <source>
        <strain evidence="5 6">LMG 29544</strain>
    </source>
</reference>
<dbReference type="SUPFAM" id="SSF46955">
    <property type="entry name" value="Putative DNA-binding domain"/>
    <property type="match status" value="1"/>
</dbReference>
<accession>A0A4V3HE14</accession>
<keyword evidence="2 5" id="KW-0238">DNA-binding</keyword>
<sequence length="135" mass="15614">MTDTYSIGDLGQRSGVNVETIRYYEKVDLLPAISRASNGYRRYDDTSLERLAFIRRGRELGFTIDEIRELIELAHHPERPCADADRMTRVHLDDIEGKIRDLQRMRRALRQVADCSSRTAEHCELLRALALPKGR</sequence>
<dbReference type="PRINTS" id="PR00040">
    <property type="entry name" value="HTHMERR"/>
</dbReference>
<dbReference type="RefSeq" id="WP_134194656.1">
    <property type="nucleotide sequence ID" value="NZ_JBHLUW010000009.1"/>
</dbReference>
<evidence type="ECO:0000259" key="4">
    <source>
        <dbReference type="PROSITE" id="PS50937"/>
    </source>
</evidence>
<dbReference type="OrthoDB" id="9808480at2"/>
<keyword evidence="6" id="KW-1185">Reference proteome</keyword>
<dbReference type="Pfam" id="PF00376">
    <property type="entry name" value="MerR"/>
    <property type="match status" value="1"/>
</dbReference>
<dbReference type="GO" id="GO:0003700">
    <property type="term" value="F:DNA-binding transcription factor activity"/>
    <property type="evidence" value="ECO:0007669"/>
    <property type="project" value="InterPro"/>
</dbReference>
<dbReference type="PANTHER" id="PTHR30204:SF92">
    <property type="entry name" value="HTH-TYPE TRANSCRIPTIONAL REGULATOR ZNTR"/>
    <property type="match status" value="1"/>
</dbReference>
<keyword evidence="1" id="KW-0805">Transcription regulation</keyword>
<dbReference type="CDD" id="cd04785">
    <property type="entry name" value="HTH_CadR-PbrR-like"/>
    <property type="match status" value="1"/>
</dbReference>
<dbReference type="SMART" id="SM00422">
    <property type="entry name" value="HTH_MERR"/>
    <property type="match status" value="1"/>
</dbReference>
<dbReference type="InterPro" id="IPR000551">
    <property type="entry name" value="MerR-type_HTH_dom"/>
</dbReference>
<keyword evidence="3" id="KW-0804">Transcription</keyword>
<dbReference type="InterPro" id="IPR009061">
    <property type="entry name" value="DNA-bd_dom_put_sf"/>
</dbReference>
<dbReference type="InterPro" id="IPR015358">
    <property type="entry name" value="Tscrpt_reg_MerR_DNA-bd"/>
</dbReference>
<evidence type="ECO:0000256" key="1">
    <source>
        <dbReference type="ARBA" id="ARBA00023015"/>
    </source>
</evidence>